<proteinExistence type="predicted"/>
<feature type="compositionally biased region" description="Acidic residues" evidence="1">
    <location>
        <begin position="54"/>
        <end position="64"/>
    </location>
</feature>
<feature type="transmembrane region" description="Helical" evidence="2">
    <location>
        <begin position="350"/>
        <end position="370"/>
    </location>
</feature>
<dbReference type="OrthoDB" id="4838853at2759"/>
<comment type="caution">
    <text evidence="3">The sequence shown here is derived from an EMBL/GenBank/DDBJ whole genome shotgun (WGS) entry which is preliminary data.</text>
</comment>
<evidence type="ECO:0000256" key="2">
    <source>
        <dbReference type="SAM" id="Phobius"/>
    </source>
</evidence>
<keyword evidence="2" id="KW-1133">Transmembrane helix</keyword>
<evidence type="ECO:0000313" key="4">
    <source>
        <dbReference type="Proteomes" id="UP000076874"/>
    </source>
</evidence>
<gene>
    <name evidence="3" type="ORF">SPI_07206</name>
</gene>
<name>A0A167QDR1_9HYPO</name>
<dbReference type="STRING" id="1081102.A0A167QDR1"/>
<organism evidence="3 4">
    <name type="scientific">Niveomyces insectorum RCEF 264</name>
    <dbReference type="NCBI Taxonomy" id="1081102"/>
    <lineage>
        <taxon>Eukaryota</taxon>
        <taxon>Fungi</taxon>
        <taxon>Dikarya</taxon>
        <taxon>Ascomycota</taxon>
        <taxon>Pezizomycotina</taxon>
        <taxon>Sordariomycetes</taxon>
        <taxon>Hypocreomycetidae</taxon>
        <taxon>Hypocreales</taxon>
        <taxon>Cordycipitaceae</taxon>
        <taxon>Niveomyces</taxon>
    </lineage>
</organism>
<evidence type="ECO:0000256" key="1">
    <source>
        <dbReference type="SAM" id="MobiDB-lite"/>
    </source>
</evidence>
<dbReference type="AlphaFoldDB" id="A0A167QDR1"/>
<feature type="transmembrane region" description="Helical" evidence="2">
    <location>
        <begin position="263"/>
        <end position="287"/>
    </location>
</feature>
<feature type="compositionally biased region" description="Basic and acidic residues" evidence="1">
    <location>
        <begin position="34"/>
        <end position="53"/>
    </location>
</feature>
<reference evidence="3 4" key="1">
    <citation type="journal article" date="2016" name="Genome Biol. Evol.">
        <title>Divergent and convergent evolution of fungal pathogenicity.</title>
        <authorList>
            <person name="Shang Y."/>
            <person name="Xiao G."/>
            <person name="Zheng P."/>
            <person name="Cen K."/>
            <person name="Zhan S."/>
            <person name="Wang C."/>
        </authorList>
    </citation>
    <scope>NUCLEOTIDE SEQUENCE [LARGE SCALE GENOMIC DNA]</scope>
    <source>
        <strain evidence="3 4">RCEF 264</strain>
    </source>
</reference>
<protein>
    <submittedName>
        <fullName evidence="3">Uncharacterized protein</fullName>
    </submittedName>
</protein>
<feature type="region of interest" description="Disordered" evidence="1">
    <location>
        <begin position="1"/>
        <end position="101"/>
    </location>
</feature>
<feature type="compositionally biased region" description="Basic and acidic residues" evidence="1">
    <location>
        <begin position="65"/>
        <end position="101"/>
    </location>
</feature>
<accession>A0A167QDR1</accession>
<evidence type="ECO:0000313" key="3">
    <source>
        <dbReference type="EMBL" id="OAA57547.1"/>
    </source>
</evidence>
<feature type="compositionally biased region" description="Basic and acidic residues" evidence="1">
    <location>
        <begin position="9"/>
        <end position="19"/>
    </location>
</feature>
<sequence length="382" mass="42039">MATDYLTTDNKKRKDDEHAVPNGPRQDDGLDDQGQARRRSEDEDHDNHNNEQHDDNDDHDDENNDEHATIGGHRLDHTSTDEATSSKHTLDHTASGERIEEQIEINDKGALEMHERPRSAAVAPAANDAVGPCPRALVDAAPIALTSLDYNPWDHRRKLVLMTALLMAEFCFLPVTLYYALRYDTNLSEGVLFAIVTSFFGVVTGVEFAIRCWRLLGPASTYRPLGGGRWGFDATHVLLTIVFTAMTGLLIGASVPAHPRARVLALPSTVFFLVLATVLLATGYMAARGRPAPCRISSVPKGAPIRPLVYTLVEDVVGVDGAGGKAYRQRLAVRWAQSWRFRRLLAQMNWLWGVGVLVGGIATLVVLIVAPEDIAYGFGFFF</sequence>
<dbReference type="PANTHER" id="PTHR42024">
    <property type="entry name" value="AMINO ACID PERMEASE_ SLC12A DOMAIN-CONTAINING PROTEIN"/>
    <property type="match status" value="1"/>
</dbReference>
<keyword evidence="4" id="KW-1185">Reference proteome</keyword>
<feature type="transmembrane region" description="Helical" evidence="2">
    <location>
        <begin position="191"/>
        <end position="210"/>
    </location>
</feature>
<feature type="transmembrane region" description="Helical" evidence="2">
    <location>
        <begin position="230"/>
        <end position="251"/>
    </location>
</feature>
<keyword evidence="2" id="KW-0812">Transmembrane</keyword>
<feature type="transmembrane region" description="Helical" evidence="2">
    <location>
        <begin position="159"/>
        <end position="179"/>
    </location>
</feature>
<dbReference type="Proteomes" id="UP000076874">
    <property type="component" value="Unassembled WGS sequence"/>
</dbReference>
<keyword evidence="2" id="KW-0472">Membrane</keyword>
<dbReference type="EMBL" id="AZHD01000014">
    <property type="protein sequence ID" value="OAA57547.1"/>
    <property type="molecule type" value="Genomic_DNA"/>
</dbReference>
<dbReference type="PANTHER" id="PTHR42024:SF1">
    <property type="entry name" value="AMINO ACID PERMEASE_ SLC12A DOMAIN-CONTAINING PROTEIN"/>
    <property type="match status" value="1"/>
</dbReference>